<reference evidence="3 4" key="1">
    <citation type="submission" date="2018-12" db="EMBL/GenBank/DDBJ databases">
        <title>Unveiling genomic diversity among members of the Bifidobacterium pseudolongum species, a widely distributed gut commensal of the animal kingdom.</title>
        <authorList>
            <person name="Lugli G.A."/>
            <person name="Duranti S."/>
            <person name="Albert K."/>
            <person name="Mancabelli L."/>
            <person name="Napoli S."/>
            <person name="Viappiani A."/>
            <person name="Anzalone R."/>
            <person name="Longhi G."/>
            <person name="Milani C."/>
            <person name="Turroni F."/>
            <person name="Alessandri G."/>
            <person name="Sela D.A."/>
            <person name="Van Sinderen D."/>
            <person name="Ventura M."/>
        </authorList>
    </citation>
    <scope>NUCLEOTIDE SEQUENCE [LARGE SCALE GENOMIC DNA]</scope>
    <source>
        <strain evidence="3 4">2071B</strain>
    </source>
</reference>
<dbReference type="InterPro" id="IPR022741">
    <property type="entry name" value="Phage_B103_Gp8"/>
</dbReference>
<evidence type="ECO:0000313" key="4">
    <source>
        <dbReference type="Proteomes" id="UP000291187"/>
    </source>
</evidence>
<protein>
    <recommendedName>
        <fullName evidence="5">Head fiber protein</fullName>
    </recommendedName>
</protein>
<comment type="caution">
    <text evidence="3">The sequence shown here is derived from an EMBL/GenBank/DDBJ whole genome shotgun (WGS) entry which is preliminary data.</text>
</comment>
<comment type="subcellular location">
    <subcellularLocation>
        <location evidence="1">Virion</location>
    </subcellularLocation>
</comment>
<accession>A0A4Q5A609</accession>
<keyword evidence="2" id="KW-0945">Host-virus interaction</keyword>
<dbReference type="Pfam" id="PF11133">
    <property type="entry name" value="Phage_head_fibr"/>
    <property type="match status" value="1"/>
</dbReference>
<dbReference type="EMBL" id="RYUM01000012">
    <property type="protein sequence ID" value="RYQ18989.1"/>
    <property type="molecule type" value="Genomic_DNA"/>
</dbReference>
<proteinExistence type="predicted"/>
<evidence type="ECO:0008006" key="5">
    <source>
        <dbReference type="Google" id="ProtNLM"/>
    </source>
</evidence>
<dbReference type="RefSeq" id="WP_129864428.1">
    <property type="nucleotide sequence ID" value="NZ_RYUM01000012.1"/>
</dbReference>
<organism evidence="3 4">
    <name type="scientific">Bifidobacterium pseudolongum subsp. globosum</name>
    <dbReference type="NCBI Taxonomy" id="1690"/>
    <lineage>
        <taxon>Bacteria</taxon>
        <taxon>Bacillati</taxon>
        <taxon>Actinomycetota</taxon>
        <taxon>Actinomycetes</taxon>
        <taxon>Bifidobacteriales</taxon>
        <taxon>Bifidobacteriaceae</taxon>
        <taxon>Bifidobacterium</taxon>
    </lineage>
</organism>
<gene>
    <name evidence="3" type="ORF">PG2071B_1110</name>
</gene>
<sequence length="144" mass="14413">MADTHFPPQTFVVATGGKKCKPSVLDPRIRLVKPDGTPWQGDPPDVTVSWDAVTGKPTTLPPTDGSVTTAKLADNAVTKAKLGSDVVIPDAYTLPPAGTAIGGVKKGTAVPDTETGDAATVATVAASLNALLASLRAAGVIAGS</sequence>
<evidence type="ECO:0000256" key="2">
    <source>
        <dbReference type="ARBA" id="ARBA00022581"/>
    </source>
</evidence>
<dbReference type="Proteomes" id="UP000291187">
    <property type="component" value="Unassembled WGS sequence"/>
</dbReference>
<dbReference type="AlphaFoldDB" id="A0A4Q5A609"/>
<name>A0A4Q5A609_9BIFI</name>
<dbReference type="Gene3D" id="6.10.140.1630">
    <property type="match status" value="1"/>
</dbReference>
<evidence type="ECO:0000313" key="3">
    <source>
        <dbReference type="EMBL" id="RYQ18989.1"/>
    </source>
</evidence>
<evidence type="ECO:0000256" key="1">
    <source>
        <dbReference type="ARBA" id="ARBA00004328"/>
    </source>
</evidence>